<comment type="caution">
    <text evidence="2">The sequence shown here is derived from an EMBL/GenBank/DDBJ whole genome shotgun (WGS) entry which is preliminary data.</text>
</comment>
<reference evidence="2 3" key="1">
    <citation type="journal article" date="2021" name="Commun. Biol.">
        <title>The genome of Shorea leprosula (Dipterocarpaceae) highlights the ecological relevance of drought in aseasonal tropical rainforests.</title>
        <authorList>
            <person name="Ng K.K.S."/>
            <person name="Kobayashi M.J."/>
            <person name="Fawcett J.A."/>
            <person name="Hatakeyama M."/>
            <person name="Paape T."/>
            <person name="Ng C.H."/>
            <person name="Ang C.C."/>
            <person name="Tnah L.H."/>
            <person name="Lee C.T."/>
            <person name="Nishiyama T."/>
            <person name="Sese J."/>
            <person name="O'Brien M.J."/>
            <person name="Copetti D."/>
            <person name="Mohd Noor M.I."/>
            <person name="Ong R.C."/>
            <person name="Putra M."/>
            <person name="Sireger I.Z."/>
            <person name="Indrioko S."/>
            <person name="Kosugi Y."/>
            <person name="Izuno A."/>
            <person name="Isagi Y."/>
            <person name="Lee S.L."/>
            <person name="Shimizu K.K."/>
        </authorList>
    </citation>
    <scope>NUCLEOTIDE SEQUENCE [LARGE SCALE GENOMIC DNA]</scope>
    <source>
        <strain evidence="2">214</strain>
    </source>
</reference>
<dbReference type="EMBL" id="BPVZ01000070">
    <property type="protein sequence ID" value="GKV25745.1"/>
    <property type="molecule type" value="Genomic_DNA"/>
</dbReference>
<dbReference type="AlphaFoldDB" id="A0AAV5KMJ7"/>
<evidence type="ECO:0000313" key="3">
    <source>
        <dbReference type="Proteomes" id="UP001054252"/>
    </source>
</evidence>
<keyword evidence="3" id="KW-1185">Reference proteome</keyword>
<evidence type="ECO:0000256" key="1">
    <source>
        <dbReference type="SAM" id="SignalP"/>
    </source>
</evidence>
<gene>
    <name evidence="2" type="ORF">SLEP1_g35139</name>
</gene>
<dbReference type="Proteomes" id="UP001054252">
    <property type="component" value="Unassembled WGS sequence"/>
</dbReference>
<sequence>MSFLKNSTAMSLLLLLGLLLAASNASAQNILSCPVDDLVACVGTSGNVAPTTLCCAGIAQLVRIEAQLGEEAAKNCTNLVIATAGPFDVVALENACHNGN</sequence>
<name>A0AAV5KMJ7_9ROSI</name>
<keyword evidence="1" id="KW-0732">Signal</keyword>
<evidence type="ECO:0000313" key="2">
    <source>
        <dbReference type="EMBL" id="GKV25745.1"/>
    </source>
</evidence>
<protein>
    <submittedName>
        <fullName evidence="2">Uncharacterized protein</fullName>
    </submittedName>
</protein>
<proteinExistence type="predicted"/>
<feature type="chain" id="PRO_5043955223" evidence="1">
    <location>
        <begin position="28"/>
        <end position="100"/>
    </location>
</feature>
<organism evidence="2 3">
    <name type="scientific">Rubroshorea leprosula</name>
    <dbReference type="NCBI Taxonomy" id="152421"/>
    <lineage>
        <taxon>Eukaryota</taxon>
        <taxon>Viridiplantae</taxon>
        <taxon>Streptophyta</taxon>
        <taxon>Embryophyta</taxon>
        <taxon>Tracheophyta</taxon>
        <taxon>Spermatophyta</taxon>
        <taxon>Magnoliopsida</taxon>
        <taxon>eudicotyledons</taxon>
        <taxon>Gunneridae</taxon>
        <taxon>Pentapetalae</taxon>
        <taxon>rosids</taxon>
        <taxon>malvids</taxon>
        <taxon>Malvales</taxon>
        <taxon>Dipterocarpaceae</taxon>
        <taxon>Rubroshorea</taxon>
    </lineage>
</organism>
<feature type="signal peptide" evidence="1">
    <location>
        <begin position="1"/>
        <end position="27"/>
    </location>
</feature>
<accession>A0AAV5KMJ7</accession>